<evidence type="ECO:0000313" key="2">
    <source>
        <dbReference type="Proteomes" id="UP000605676"/>
    </source>
</evidence>
<proteinExistence type="predicted"/>
<reference evidence="1 2" key="1">
    <citation type="submission" date="2021-01" db="EMBL/GenBank/DDBJ databases">
        <title>Carboxyliciviraga sp.nov., isolated from coastal sediments.</title>
        <authorList>
            <person name="Lu D."/>
            <person name="Zhang T."/>
        </authorList>
    </citation>
    <scope>NUCLEOTIDE SEQUENCE [LARGE SCALE GENOMIC DNA]</scope>
    <source>
        <strain evidence="1 2">N1Y132</strain>
    </source>
</reference>
<name>A0ABS1HKE2_9BACT</name>
<accession>A0ABS1HKE2</accession>
<keyword evidence="2" id="KW-1185">Reference proteome</keyword>
<sequence>MQYYTSPPTTSVIYDYRSTKSAFVIAPQVEFEYLRHPKFRLASGLSIGYGKEKFNNNGALNYNVDLNGFIFHINVLSFKWG</sequence>
<evidence type="ECO:0000313" key="1">
    <source>
        <dbReference type="EMBL" id="MBK3518138.1"/>
    </source>
</evidence>
<organism evidence="1 2">
    <name type="scientific">Carboxylicivirga marina</name>
    <dbReference type="NCBI Taxonomy" id="2800988"/>
    <lineage>
        <taxon>Bacteria</taxon>
        <taxon>Pseudomonadati</taxon>
        <taxon>Bacteroidota</taxon>
        <taxon>Bacteroidia</taxon>
        <taxon>Marinilabiliales</taxon>
        <taxon>Marinilabiliaceae</taxon>
        <taxon>Carboxylicivirga</taxon>
    </lineage>
</organism>
<gene>
    <name evidence="1" type="ORF">JIV24_12405</name>
</gene>
<comment type="caution">
    <text evidence="1">The sequence shown here is derived from an EMBL/GenBank/DDBJ whole genome shotgun (WGS) entry which is preliminary data.</text>
</comment>
<dbReference type="Proteomes" id="UP000605676">
    <property type="component" value="Unassembled WGS sequence"/>
</dbReference>
<dbReference type="EMBL" id="JAENRR010000027">
    <property type="protein sequence ID" value="MBK3518138.1"/>
    <property type="molecule type" value="Genomic_DNA"/>
</dbReference>
<dbReference type="RefSeq" id="WP_200465363.1">
    <property type="nucleotide sequence ID" value="NZ_JAENRR010000027.1"/>
</dbReference>
<evidence type="ECO:0008006" key="3">
    <source>
        <dbReference type="Google" id="ProtNLM"/>
    </source>
</evidence>
<protein>
    <recommendedName>
        <fullName evidence="3">Outer membrane protein beta-barrel domain-containing protein</fullName>
    </recommendedName>
</protein>